<dbReference type="InterPro" id="IPR015946">
    <property type="entry name" value="KH_dom-like_a/b"/>
</dbReference>
<dbReference type="CDD" id="cd22530">
    <property type="entry name" value="KH-II_NusA_arch_rpt1"/>
    <property type="match status" value="1"/>
</dbReference>
<comment type="similarity">
    <text evidence="6">Belongs to the NusA family.</text>
</comment>
<evidence type="ECO:0000256" key="5">
    <source>
        <dbReference type="ARBA" id="ARBA00023163"/>
    </source>
</evidence>
<keyword evidence="2 6" id="KW-0963">Cytoplasm</keyword>
<dbReference type="CDD" id="cd22531">
    <property type="entry name" value="KH-II_NusA_arch_rpt2"/>
    <property type="match status" value="1"/>
</dbReference>
<evidence type="ECO:0000256" key="1">
    <source>
        <dbReference type="ARBA" id="ARBA00022472"/>
    </source>
</evidence>
<keyword evidence="5 6" id="KW-0804">Transcription</keyword>
<evidence type="ECO:0000256" key="4">
    <source>
        <dbReference type="ARBA" id="ARBA00023015"/>
    </source>
</evidence>
<dbReference type="PANTHER" id="PTHR22648:SF0">
    <property type="entry name" value="TRANSCRIPTION TERMINATION_ANTITERMINATION PROTEIN NUSA"/>
    <property type="match status" value="1"/>
</dbReference>
<evidence type="ECO:0000259" key="8">
    <source>
        <dbReference type="Pfam" id="PF26594"/>
    </source>
</evidence>
<feature type="domain" description="NusA-like second KH" evidence="8">
    <location>
        <begin position="78"/>
        <end position="139"/>
    </location>
</feature>
<dbReference type="FunFam" id="3.30.300.20:FF:000024">
    <property type="entry name" value="Probable transcription termination protein NusA"/>
    <property type="match status" value="1"/>
</dbReference>
<evidence type="ECO:0000313" key="10">
    <source>
        <dbReference type="Proteomes" id="UP000027153"/>
    </source>
</evidence>
<organism evidence="9 10">
    <name type="scientific">Candidatus Methanoperedens nitratireducens</name>
    <dbReference type="NCBI Taxonomy" id="1392998"/>
    <lineage>
        <taxon>Archaea</taxon>
        <taxon>Methanobacteriati</taxon>
        <taxon>Methanobacteriota</taxon>
        <taxon>Stenosarchaea group</taxon>
        <taxon>Methanomicrobia</taxon>
        <taxon>Methanosarcinales</taxon>
        <taxon>ANME-2 cluster</taxon>
        <taxon>Candidatus Methanoperedentaceae</taxon>
        <taxon>Candidatus Methanoperedens</taxon>
    </lineage>
</organism>
<dbReference type="PROSITE" id="PS50084">
    <property type="entry name" value="KH_TYPE_1"/>
    <property type="match status" value="1"/>
</dbReference>
<proteinExistence type="inferred from homology"/>
<dbReference type="Gene3D" id="3.30.300.20">
    <property type="match status" value="2"/>
</dbReference>
<evidence type="ECO:0000256" key="6">
    <source>
        <dbReference type="HAMAP-Rule" id="MF_00945"/>
    </source>
</evidence>
<comment type="function">
    <text evidence="6">Participates in transcription termination.</text>
</comment>
<dbReference type="HAMAP" id="MF_00945_A">
    <property type="entry name" value="NusA_A"/>
    <property type="match status" value="1"/>
</dbReference>
<evidence type="ECO:0000256" key="2">
    <source>
        <dbReference type="ARBA" id="ARBA00022490"/>
    </source>
</evidence>
<dbReference type="InterPro" id="IPR058582">
    <property type="entry name" value="KH_NusA_2nd"/>
</dbReference>
<evidence type="ECO:0000256" key="7">
    <source>
        <dbReference type="PROSITE-ProRule" id="PRU00117"/>
    </source>
</evidence>
<comment type="subcellular location">
    <subcellularLocation>
        <location evidence="6">Cytoplasm</location>
    </subcellularLocation>
</comment>
<sequence length="147" mass="16505">MSEVRLTTEGIRYIALFESLTGARARDCYEDIENNRLIFVVKSGDMGLAIGKGGDHINRVKRVVGKHVEVIEHSEDPVEFVKNAFHPVSTKNVNIVEKDDKRIAYVEVLTKEKGLAIGRDGKNIEKVKKLSLRHHNIDDVIIKGCTP</sequence>
<dbReference type="GO" id="GO:0005829">
    <property type="term" value="C:cytosol"/>
    <property type="evidence" value="ECO:0007669"/>
    <property type="project" value="TreeGrafter"/>
</dbReference>
<dbReference type="InterPro" id="IPR010212">
    <property type="entry name" value="NusA_arc"/>
</dbReference>
<keyword evidence="4 6" id="KW-0805">Transcription regulation</keyword>
<dbReference type="InterPro" id="IPR030842">
    <property type="entry name" value="TF_NusA_bacterial"/>
</dbReference>
<name>A0A062V5Y2_9EURY</name>
<dbReference type="EMBL" id="JMIY01000002">
    <property type="protein sequence ID" value="KCZ72737.1"/>
    <property type="molecule type" value="Genomic_DNA"/>
</dbReference>
<dbReference type="NCBIfam" id="TIGR01952">
    <property type="entry name" value="nusA_arch"/>
    <property type="match status" value="1"/>
</dbReference>
<keyword evidence="1 6" id="KW-0806">Transcription termination</keyword>
<dbReference type="PATRIC" id="fig|1392998.3.peg.1336"/>
<dbReference type="Pfam" id="PF26594">
    <property type="entry name" value="KH_NusA_2nd"/>
    <property type="match status" value="1"/>
</dbReference>
<dbReference type="GO" id="GO:0003723">
    <property type="term" value="F:RNA binding"/>
    <property type="evidence" value="ECO:0007669"/>
    <property type="project" value="UniProtKB-UniRule"/>
</dbReference>
<dbReference type="SUPFAM" id="SSF54814">
    <property type="entry name" value="Prokaryotic type KH domain (KH-domain type II)"/>
    <property type="match status" value="2"/>
</dbReference>
<protein>
    <recommendedName>
        <fullName evidence="6">Probable transcription termination protein NusA</fullName>
    </recommendedName>
</protein>
<dbReference type="OrthoDB" id="4116at2157"/>
<keyword evidence="3 7" id="KW-0694">RNA-binding</keyword>
<accession>A0A062V5Y2</accession>
<reference evidence="9 10" key="1">
    <citation type="journal article" date="2013" name="Nature">
        <title>Anaerobic oxidation of methane coupled to nitrate reduction in a novel archaeal lineage.</title>
        <authorList>
            <person name="Haroon M.F."/>
            <person name="Hu S."/>
            <person name="Shi Y."/>
            <person name="Imelfort M."/>
            <person name="Keller J."/>
            <person name="Hugenholtz P."/>
            <person name="Yuan Z."/>
            <person name="Tyson G.W."/>
        </authorList>
    </citation>
    <scope>NUCLEOTIDE SEQUENCE [LARGE SCALE GENOMIC DNA]</scope>
    <source>
        <strain evidence="9 10">ANME-2d</strain>
    </source>
</reference>
<keyword evidence="10" id="KW-1185">Reference proteome</keyword>
<dbReference type="InterPro" id="IPR009019">
    <property type="entry name" value="KH_sf_prok-type"/>
</dbReference>
<evidence type="ECO:0000256" key="3">
    <source>
        <dbReference type="ARBA" id="ARBA00022884"/>
    </source>
</evidence>
<dbReference type="Proteomes" id="UP000027153">
    <property type="component" value="Unassembled WGS sequence"/>
</dbReference>
<dbReference type="PANTHER" id="PTHR22648">
    <property type="entry name" value="TRANSCRIPTION TERMINATION FACTOR NUSA"/>
    <property type="match status" value="1"/>
</dbReference>
<evidence type="ECO:0000313" key="9">
    <source>
        <dbReference type="EMBL" id="KCZ72737.1"/>
    </source>
</evidence>
<comment type="caution">
    <text evidence="9">The sequence shown here is derived from an EMBL/GenBank/DDBJ whole genome shotgun (WGS) entry which is preliminary data.</text>
</comment>
<gene>
    <name evidence="6" type="primary">nusA</name>
    <name evidence="9" type="ORF">ANME2D_01170</name>
</gene>
<dbReference type="GO" id="GO:0031564">
    <property type="term" value="P:transcription antitermination"/>
    <property type="evidence" value="ECO:0007669"/>
    <property type="project" value="InterPro"/>
</dbReference>
<dbReference type="GO" id="GO:0006353">
    <property type="term" value="P:DNA-templated transcription termination"/>
    <property type="evidence" value="ECO:0007669"/>
    <property type="project" value="UniProtKB-UniRule"/>
</dbReference>
<dbReference type="RefSeq" id="WP_048089720.1">
    <property type="nucleotide sequence ID" value="NZ_JMIY01000002.1"/>
</dbReference>
<dbReference type="AlphaFoldDB" id="A0A062V5Y2"/>